<dbReference type="InterPro" id="IPR036388">
    <property type="entry name" value="WH-like_DNA-bd_sf"/>
</dbReference>
<evidence type="ECO:0000256" key="3">
    <source>
        <dbReference type="ARBA" id="ARBA00023163"/>
    </source>
</evidence>
<dbReference type="InterPro" id="IPR011663">
    <property type="entry name" value="UTRA"/>
</dbReference>
<dbReference type="InterPro" id="IPR000524">
    <property type="entry name" value="Tscrpt_reg_HTH_GntR"/>
</dbReference>
<accession>A0ABU5IGL0</accession>
<dbReference type="EMBL" id="JAXOJX010000021">
    <property type="protein sequence ID" value="MDZ5457671.1"/>
    <property type="molecule type" value="Genomic_DNA"/>
</dbReference>
<dbReference type="Gene3D" id="1.10.10.10">
    <property type="entry name" value="Winged helix-like DNA-binding domain superfamily/Winged helix DNA-binding domain"/>
    <property type="match status" value="1"/>
</dbReference>
<dbReference type="InterPro" id="IPR028978">
    <property type="entry name" value="Chorismate_lyase_/UTRA_dom_sf"/>
</dbReference>
<evidence type="ECO:0000256" key="1">
    <source>
        <dbReference type="ARBA" id="ARBA00023015"/>
    </source>
</evidence>
<keyword evidence="2" id="KW-0238">DNA-binding</keyword>
<evidence type="ECO:0000259" key="4">
    <source>
        <dbReference type="PROSITE" id="PS50949"/>
    </source>
</evidence>
<dbReference type="InterPro" id="IPR050679">
    <property type="entry name" value="Bact_HTH_transcr_reg"/>
</dbReference>
<dbReference type="RefSeq" id="WP_322465927.1">
    <property type="nucleotide sequence ID" value="NZ_JAXOJX010000021.1"/>
</dbReference>
<evidence type="ECO:0000256" key="2">
    <source>
        <dbReference type="ARBA" id="ARBA00023125"/>
    </source>
</evidence>
<keyword evidence="3" id="KW-0804">Transcription</keyword>
<evidence type="ECO:0000313" key="5">
    <source>
        <dbReference type="EMBL" id="MDZ5457671.1"/>
    </source>
</evidence>
<dbReference type="Pfam" id="PF07702">
    <property type="entry name" value="UTRA"/>
    <property type="match status" value="1"/>
</dbReference>
<sequence>MEPLRLVQPEVGQSRYAALAAALRARIVAGEWPPGTALPAEQTLAAEHGVALGTMRRALELLTEQGFIERRHGRGTFVKPSLSGASLLRFFRFGDGSGQAPASRILSREPLPAPADVARTLGLGPGEPALRLLRLRLVAHQPCLHEEIWLPLPLFAALAEGDPADWGDLLYPLFAQRCGVHVHRAVDSIGFCRLPAEPARALALPADHPCARVQRQAFDLSGRCMELRTTLGDANAFHYTVAIT</sequence>
<dbReference type="SUPFAM" id="SSF64288">
    <property type="entry name" value="Chorismate lyase-like"/>
    <property type="match status" value="1"/>
</dbReference>
<feature type="domain" description="HTH gntR-type" evidence="4">
    <location>
        <begin position="13"/>
        <end position="81"/>
    </location>
</feature>
<reference evidence="5 6" key="1">
    <citation type="submission" date="2023-11" db="EMBL/GenBank/DDBJ databases">
        <title>Draft genome of Azohydromonas lata strain H1 (DSM1123), a polyhydroxyalkanoate producer.</title>
        <authorList>
            <person name="Traversa D."/>
            <person name="D'Addabbo P."/>
            <person name="Pazzani C."/>
            <person name="Manzari C."/>
            <person name="Chiara M."/>
            <person name="Scrascia M."/>
        </authorList>
    </citation>
    <scope>NUCLEOTIDE SEQUENCE [LARGE SCALE GENOMIC DNA]</scope>
    <source>
        <strain evidence="5 6">H1</strain>
    </source>
</reference>
<keyword evidence="6" id="KW-1185">Reference proteome</keyword>
<proteinExistence type="predicted"/>
<dbReference type="CDD" id="cd07377">
    <property type="entry name" value="WHTH_GntR"/>
    <property type="match status" value="1"/>
</dbReference>
<name>A0ABU5IGL0_9BURK</name>
<organism evidence="5 6">
    <name type="scientific">Azohydromonas lata</name>
    <dbReference type="NCBI Taxonomy" id="45677"/>
    <lineage>
        <taxon>Bacteria</taxon>
        <taxon>Pseudomonadati</taxon>
        <taxon>Pseudomonadota</taxon>
        <taxon>Betaproteobacteria</taxon>
        <taxon>Burkholderiales</taxon>
        <taxon>Sphaerotilaceae</taxon>
        <taxon>Azohydromonas</taxon>
    </lineage>
</organism>
<protein>
    <submittedName>
        <fullName evidence="5">GntR family transcriptional regulator</fullName>
    </submittedName>
</protein>
<gene>
    <name evidence="5" type="ORF">SM757_13910</name>
</gene>
<dbReference type="Proteomes" id="UP001293718">
    <property type="component" value="Unassembled WGS sequence"/>
</dbReference>
<comment type="caution">
    <text evidence="5">The sequence shown here is derived from an EMBL/GenBank/DDBJ whole genome shotgun (WGS) entry which is preliminary data.</text>
</comment>
<dbReference type="PROSITE" id="PS50949">
    <property type="entry name" value="HTH_GNTR"/>
    <property type="match status" value="1"/>
</dbReference>
<dbReference type="SMART" id="SM00866">
    <property type="entry name" value="UTRA"/>
    <property type="match status" value="1"/>
</dbReference>
<dbReference type="Pfam" id="PF00392">
    <property type="entry name" value="GntR"/>
    <property type="match status" value="1"/>
</dbReference>
<dbReference type="SUPFAM" id="SSF46785">
    <property type="entry name" value="Winged helix' DNA-binding domain"/>
    <property type="match status" value="1"/>
</dbReference>
<dbReference type="PANTHER" id="PTHR44846:SF1">
    <property type="entry name" value="MANNOSYL-D-GLYCERATE TRANSPORT_METABOLISM SYSTEM REPRESSOR MNGR-RELATED"/>
    <property type="match status" value="1"/>
</dbReference>
<dbReference type="Gene3D" id="3.40.1410.10">
    <property type="entry name" value="Chorismate lyase-like"/>
    <property type="match status" value="1"/>
</dbReference>
<dbReference type="InterPro" id="IPR036390">
    <property type="entry name" value="WH_DNA-bd_sf"/>
</dbReference>
<keyword evidence="1" id="KW-0805">Transcription regulation</keyword>
<dbReference type="PANTHER" id="PTHR44846">
    <property type="entry name" value="MANNOSYL-D-GLYCERATE TRANSPORT/METABOLISM SYSTEM REPRESSOR MNGR-RELATED"/>
    <property type="match status" value="1"/>
</dbReference>
<evidence type="ECO:0000313" key="6">
    <source>
        <dbReference type="Proteomes" id="UP001293718"/>
    </source>
</evidence>
<dbReference type="SMART" id="SM00345">
    <property type="entry name" value="HTH_GNTR"/>
    <property type="match status" value="1"/>
</dbReference>